<dbReference type="Pfam" id="PF03795">
    <property type="entry name" value="YCII"/>
    <property type="match status" value="1"/>
</dbReference>
<dbReference type="AlphaFoldDB" id="A0A085WUM0"/>
<accession>A0A085WUM0</accession>
<name>A0A085WUM0_9BACT</name>
<evidence type="ECO:0000256" key="2">
    <source>
        <dbReference type="SAM" id="MobiDB-lite"/>
    </source>
</evidence>
<dbReference type="SUPFAM" id="SSF54909">
    <property type="entry name" value="Dimeric alpha+beta barrel"/>
    <property type="match status" value="1"/>
</dbReference>
<feature type="domain" description="YCII-related" evidence="3">
    <location>
        <begin position="1"/>
        <end position="103"/>
    </location>
</feature>
<comment type="similarity">
    <text evidence="1">Belongs to the YciI family.</text>
</comment>
<sequence length="132" mass="14169">MKYMLMMNHPGNGPYQIASWPKKDLQAHIAFMMQFSKKLTESGELVAGEGLSGPEQAKRVRAGKDGKPITDGVFPESKEFLAGFWIIDVDSPERAYAIAAEASAAPGPGGEPLNMSIEVRLVPSGPPKDLIG</sequence>
<protein>
    <submittedName>
        <fullName evidence="4">DGPF domain protein</fullName>
    </submittedName>
</protein>
<reference evidence="4 5" key="1">
    <citation type="submission" date="2014-04" db="EMBL/GenBank/DDBJ databases">
        <title>Genome assembly of Hyalangium minutum DSM 14724.</title>
        <authorList>
            <person name="Sharma G."/>
            <person name="Subramanian S."/>
        </authorList>
    </citation>
    <scope>NUCLEOTIDE SEQUENCE [LARGE SCALE GENOMIC DNA]</scope>
    <source>
        <strain evidence="4 5">DSM 14724</strain>
    </source>
</reference>
<evidence type="ECO:0000313" key="4">
    <source>
        <dbReference type="EMBL" id="KFE71383.1"/>
    </source>
</evidence>
<dbReference type="OrthoDB" id="9807535at2"/>
<evidence type="ECO:0000259" key="3">
    <source>
        <dbReference type="Pfam" id="PF03795"/>
    </source>
</evidence>
<dbReference type="PANTHER" id="PTHR35174">
    <property type="entry name" value="BLL7171 PROTEIN-RELATED"/>
    <property type="match status" value="1"/>
</dbReference>
<feature type="region of interest" description="Disordered" evidence="2">
    <location>
        <begin position="48"/>
        <end position="69"/>
    </location>
</feature>
<dbReference type="InterPro" id="IPR011008">
    <property type="entry name" value="Dimeric_a/b-barrel"/>
</dbReference>
<dbReference type="InterPro" id="IPR005545">
    <property type="entry name" value="YCII"/>
</dbReference>
<keyword evidence="5" id="KW-1185">Reference proteome</keyword>
<dbReference type="Gene3D" id="3.30.70.1060">
    <property type="entry name" value="Dimeric alpha+beta barrel"/>
    <property type="match status" value="1"/>
</dbReference>
<gene>
    <name evidence="4" type="ORF">DB31_3513</name>
</gene>
<dbReference type="STRING" id="394096.DB31_3513"/>
<dbReference type="EMBL" id="JMCB01000002">
    <property type="protein sequence ID" value="KFE71383.1"/>
    <property type="molecule type" value="Genomic_DNA"/>
</dbReference>
<organism evidence="4 5">
    <name type="scientific">Hyalangium minutum</name>
    <dbReference type="NCBI Taxonomy" id="394096"/>
    <lineage>
        <taxon>Bacteria</taxon>
        <taxon>Pseudomonadati</taxon>
        <taxon>Myxococcota</taxon>
        <taxon>Myxococcia</taxon>
        <taxon>Myxococcales</taxon>
        <taxon>Cystobacterineae</taxon>
        <taxon>Archangiaceae</taxon>
        <taxon>Hyalangium</taxon>
    </lineage>
</organism>
<evidence type="ECO:0000313" key="5">
    <source>
        <dbReference type="Proteomes" id="UP000028725"/>
    </source>
</evidence>
<comment type="caution">
    <text evidence="4">The sequence shown here is derived from an EMBL/GenBank/DDBJ whole genome shotgun (WGS) entry which is preliminary data.</text>
</comment>
<dbReference type="Proteomes" id="UP000028725">
    <property type="component" value="Unassembled WGS sequence"/>
</dbReference>
<feature type="compositionally biased region" description="Basic and acidic residues" evidence="2">
    <location>
        <begin position="56"/>
        <end position="68"/>
    </location>
</feature>
<dbReference type="RefSeq" id="WP_044183299.1">
    <property type="nucleotide sequence ID" value="NZ_JMCB01000002.1"/>
</dbReference>
<proteinExistence type="inferred from homology"/>
<evidence type="ECO:0000256" key="1">
    <source>
        <dbReference type="ARBA" id="ARBA00007689"/>
    </source>
</evidence>
<dbReference type="PATRIC" id="fig|394096.3.peg.1163"/>
<dbReference type="PANTHER" id="PTHR35174:SF3">
    <property type="entry name" value="BLL7171 PROTEIN"/>
    <property type="match status" value="1"/>
</dbReference>